<evidence type="ECO:0000313" key="2">
    <source>
        <dbReference type="EMBL" id="ELY50890.1"/>
    </source>
</evidence>
<proteinExistence type="predicted"/>
<feature type="transmembrane region" description="Helical" evidence="1">
    <location>
        <begin position="23"/>
        <end position="45"/>
    </location>
</feature>
<keyword evidence="1" id="KW-0472">Membrane</keyword>
<dbReference type="PATRIC" id="fig|1227499.3.peg.3687"/>
<feature type="transmembrane region" description="Helical" evidence="1">
    <location>
        <begin position="179"/>
        <end position="202"/>
    </location>
</feature>
<keyword evidence="1" id="KW-1133">Transmembrane helix</keyword>
<dbReference type="EMBL" id="AOHZ01000084">
    <property type="protein sequence ID" value="ELY50890.1"/>
    <property type="molecule type" value="Genomic_DNA"/>
</dbReference>
<sequence length="208" mass="22219">MVRKERTALWERLVALLVSPRGLATLIGLLVGLGIAVHTDLFALLSALEIGDANELVRQADGIVQYAVILVLAAIPVVEILVVVPIGVGIGLNPVAVAAFAFIGNVLPIYGIILFYDRLKTWWQNRTETTTEPSKRKERARAIWNRYGLPGLALVSPVATGVHLAAALALAIGSEKRSVAVWMTGAIALWTVLLTAGVYYGVGFVTGL</sequence>
<dbReference type="AlphaFoldDB" id="L9WN36"/>
<dbReference type="InterPro" id="IPR009577">
    <property type="entry name" value="Sm_multidrug_ex"/>
</dbReference>
<protein>
    <recommendedName>
        <fullName evidence="4">Small multi-drug export protein</fullName>
    </recommendedName>
</protein>
<comment type="caution">
    <text evidence="2">The sequence shown here is derived from an EMBL/GenBank/DDBJ whole genome shotgun (WGS) entry which is preliminary data.</text>
</comment>
<dbReference type="RefSeq" id="WP_007260846.1">
    <property type="nucleotide sequence ID" value="NZ_AOHZ01000084.1"/>
</dbReference>
<feature type="transmembrane region" description="Helical" evidence="1">
    <location>
        <begin position="147"/>
        <end position="173"/>
    </location>
</feature>
<name>L9WN36_9EURY</name>
<evidence type="ECO:0008006" key="4">
    <source>
        <dbReference type="Google" id="ProtNLM"/>
    </source>
</evidence>
<evidence type="ECO:0000313" key="3">
    <source>
        <dbReference type="Proteomes" id="UP000011602"/>
    </source>
</evidence>
<evidence type="ECO:0000256" key="1">
    <source>
        <dbReference type="SAM" id="Phobius"/>
    </source>
</evidence>
<gene>
    <name evidence="2" type="ORF">C493_17931</name>
</gene>
<keyword evidence="1" id="KW-0812">Transmembrane</keyword>
<feature type="transmembrane region" description="Helical" evidence="1">
    <location>
        <begin position="96"/>
        <end position="116"/>
    </location>
</feature>
<dbReference type="Proteomes" id="UP000011602">
    <property type="component" value="Unassembled WGS sequence"/>
</dbReference>
<organism evidence="2 3">
    <name type="scientific">Natronolimnohabitans innermongolicus JCM 12255</name>
    <dbReference type="NCBI Taxonomy" id="1227499"/>
    <lineage>
        <taxon>Archaea</taxon>
        <taxon>Methanobacteriati</taxon>
        <taxon>Methanobacteriota</taxon>
        <taxon>Stenosarchaea group</taxon>
        <taxon>Halobacteria</taxon>
        <taxon>Halobacteriales</taxon>
        <taxon>Natrialbaceae</taxon>
        <taxon>Natronolimnohabitans</taxon>
    </lineage>
</organism>
<dbReference type="OrthoDB" id="70322at2157"/>
<dbReference type="Pfam" id="PF06695">
    <property type="entry name" value="Sm_multidrug_ex"/>
    <property type="match status" value="1"/>
</dbReference>
<keyword evidence="3" id="KW-1185">Reference proteome</keyword>
<dbReference type="eggNOG" id="arCOG01330">
    <property type="taxonomic scope" value="Archaea"/>
</dbReference>
<feature type="transmembrane region" description="Helical" evidence="1">
    <location>
        <begin position="66"/>
        <end position="90"/>
    </location>
</feature>
<reference evidence="2 3" key="1">
    <citation type="journal article" date="2014" name="PLoS Genet.">
        <title>Phylogenetically driven sequencing of extremely halophilic archaea reveals strategies for static and dynamic osmo-response.</title>
        <authorList>
            <person name="Becker E.A."/>
            <person name="Seitzer P.M."/>
            <person name="Tritt A."/>
            <person name="Larsen D."/>
            <person name="Krusor M."/>
            <person name="Yao A.I."/>
            <person name="Wu D."/>
            <person name="Madern D."/>
            <person name="Eisen J.A."/>
            <person name="Darling A.E."/>
            <person name="Facciotti M.T."/>
        </authorList>
    </citation>
    <scope>NUCLEOTIDE SEQUENCE [LARGE SCALE GENOMIC DNA]</scope>
    <source>
        <strain evidence="2 3">JCM 12255</strain>
    </source>
</reference>
<accession>L9WN36</accession>